<keyword evidence="1" id="KW-0328">Glycosyltransferase</keyword>
<reference evidence="5" key="1">
    <citation type="submission" date="2021-04" db="EMBL/GenBank/DDBJ databases">
        <title>Genome based classification of Actinospica acidithermotolerans sp. nov., an actinobacterium isolated from an Indonesian hot spring.</title>
        <authorList>
            <person name="Kusuma A.B."/>
            <person name="Putra K.E."/>
            <person name="Nafisah S."/>
            <person name="Loh J."/>
            <person name="Nouioui I."/>
            <person name="Goodfellow M."/>
        </authorList>
    </citation>
    <scope>NUCLEOTIDE SEQUENCE</scope>
    <source>
        <strain evidence="5">MGRD01-02</strain>
    </source>
</reference>
<dbReference type="Pfam" id="PF13439">
    <property type="entry name" value="Glyco_transf_4"/>
    <property type="match status" value="1"/>
</dbReference>
<feature type="domain" description="Glycosyl transferase family 1" evidence="3">
    <location>
        <begin position="197"/>
        <end position="351"/>
    </location>
</feature>
<dbReference type="InterPro" id="IPR028098">
    <property type="entry name" value="Glyco_trans_4-like_N"/>
</dbReference>
<dbReference type="Gene3D" id="3.40.50.2000">
    <property type="entry name" value="Glycogen Phosphorylase B"/>
    <property type="match status" value="2"/>
</dbReference>
<dbReference type="GO" id="GO:1901137">
    <property type="term" value="P:carbohydrate derivative biosynthetic process"/>
    <property type="evidence" value="ECO:0007669"/>
    <property type="project" value="UniProtKB-ARBA"/>
</dbReference>
<feature type="domain" description="Glycosyltransferase subfamily 4-like N-terminal" evidence="4">
    <location>
        <begin position="14"/>
        <end position="183"/>
    </location>
</feature>
<dbReference type="CDD" id="cd03801">
    <property type="entry name" value="GT4_PimA-like"/>
    <property type="match status" value="1"/>
</dbReference>
<name>A0A941E7J1_9ACTN</name>
<organism evidence="5 6">
    <name type="scientific">Actinospica acidithermotolerans</name>
    <dbReference type="NCBI Taxonomy" id="2828514"/>
    <lineage>
        <taxon>Bacteria</taxon>
        <taxon>Bacillati</taxon>
        <taxon>Actinomycetota</taxon>
        <taxon>Actinomycetes</taxon>
        <taxon>Catenulisporales</taxon>
        <taxon>Actinospicaceae</taxon>
        <taxon>Actinospica</taxon>
    </lineage>
</organism>
<protein>
    <submittedName>
        <fullName evidence="5">Glycosyltransferase family 4 protein</fullName>
    </submittedName>
</protein>
<comment type="caution">
    <text evidence="5">The sequence shown here is derived from an EMBL/GenBank/DDBJ whole genome shotgun (WGS) entry which is preliminary data.</text>
</comment>
<dbReference type="EMBL" id="JAGSOH010000005">
    <property type="protein sequence ID" value="MBR7825378.1"/>
    <property type="molecule type" value="Genomic_DNA"/>
</dbReference>
<evidence type="ECO:0000313" key="5">
    <source>
        <dbReference type="EMBL" id="MBR7825378.1"/>
    </source>
</evidence>
<evidence type="ECO:0000256" key="1">
    <source>
        <dbReference type="ARBA" id="ARBA00022676"/>
    </source>
</evidence>
<dbReference type="InterPro" id="IPR050194">
    <property type="entry name" value="Glycosyltransferase_grp1"/>
</dbReference>
<accession>A0A941E7J1</accession>
<evidence type="ECO:0000313" key="6">
    <source>
        <dbReference type="Proteomes" id="UP000676325"/>
    </source>
</evidence>
<evidence type="ECO:0000256" key="2">
    <source>
        <dbReference type="ARBA" id="ARBA00022679"/>
    </source>
</evidence>
<dbReference type="AlphaFoldDB" id="A0A941E7J1"/>
<proteinExistence type="predicted"/>
<dbReference type="Proteomes" id="UP000676325">
    <property type="component" value="Unassembled WGS sequence"/>
</dbReference>
<dbReference type="PANTHER" id="PTHR45947:SF3">
    <property type="entry name" value="SULFOQUINOVOSYL TRANSFERASE SQD2"/>
    <property type="match status" value="1"/>
</dbReference>
<dbReference type="PANTHER" id="PTHR45947">
    <property type="entry name" value="SULFOQUINOVOSYL TRANSFERASE SQD2"/>
    <property type="match status" value="1"/>
</dbReference>
<keyword evidence="2" id="KW-0808">Transferase</keyword>
<dbReference type="GO" id="GO:0016757">
    <property type="term" value="F:glycosyltransferase activity"/>
    <property type="evidence" value="ECO:0007669"/>
    <property type="project" value="UniProtKB-KW"/>
</dbReference>
<gene>
    <name evidence="5" type="ORF">KDK95_03590</name>
</gene>
<sequence>MRVLLVCHYFPPHVGGIERVVRDEATRLVQQGHEVVVLTSGERTGVETVDGVRVVRVAAWNIAERKAGVPFPLFSPSLAFQALRWAGWADVIHVHDCFYLSSWTAGLASVLRRRPMVLTQHVAMVDHPSAAVQTVQKLVYGTAGRMLLRRARNVFTLNGHVTEFVTLLGAAPEKVEVLANGVDGEFYRPSSGAQERALIRKRFGLPLDRVLVLYVGRLVPKKGIDLVLEAADPAYDVVVVGTGDERAVREVQARPAVHHLGGRPADEVAQLYRACDVFALPSTGEGFPLVIQEAMSSGMPVVTSDDPAYAPYGLEQAGVALIRRDAEALRTALVTMAADEAERERLSKQAASYAEERFSWGRHVETLLRRYRAVARSTR</sequence>
<dbReference type="InterPro" id="IPR001296">
    <property type="entry name" value="Glyco_trans_1"/>
</dbReference>
<evidence type="ECO:0000259" key="4">
    <source>
        <dbReference type="Pfam" id="PF13439"/>
    </source>
</evidence>
<keyword evidence="6" id="KW-1185">Reference proteome</keyword>
<dbReference type="Pfam" id="PF00534">
    <property type="entry name" value="Glycos_transf_1"/>
    <property type="match status" value="1"/>
</dbReference>
<evidence type="ECO:0000259" key="3">
    <source>
        <dbReference type="Pfam" id="PF00534"/>
    </source>
</evidence>
<dbReference type="SUPFAM" id="SSF53756">
    <property type="entry name" value="UDP-Glycosyltransferase/glycogen phosphorylase"/>
    <property type="match status" value="1"/>
</dbReference>